<evidence type="ECO:0000313" key="1">
    <source>
        <dbReference type="EMBL" id="EDM47955.1"/>
    </source>
</evidence>
<dbReference type="RefSeq" id="WP_007153638.1">
    <property type="nucleotide sequence ID" value="NZ_ABCP01000011.1"/>
</dbReference>
<organism evidence="1 2">
    <name type="scientific">Marinobacter algicola DG893</name>
    <dbReference type="NCBI Taxonomy" id="443152"/>
    <lineage>
        <taxon>Bacteria</taxon>
        <taxon>Pseudomonadati</taxon>
        <taxon>Pseudomonadota</taxon>
        <taxon>Gammaproteobacteria</taxon>
        <taxon>Pseudomonadales</taxon>
        <taxon>Marinobacteraceae</taxon>
        <taxon>Marinobacter</taxon>
    </lineage>
</organism>
<accession>A6F042</accession>
<evidence type="ECO:0008006" key="3">
    <source>
        <dbReference type="Google" id="ProtNLM"/>
    </source>
</evidence>
<dbReference type="AlphaFoldDB" id="A6F042"/>
<gene>
    <name evidence="1" type="ORF">MDG893_15235</name>
</gene>
<dbReference type="Gene3D" id="2.60.120.10">
    <property type="entry name" value="Jelly Rolls"/>
    <property type="match status" value="2"/>
</dbReference>
<evidence type="ECO:0000313" key="2">
    <source>
        <dbReference type="Proteomes" id="UP000005856"/>
    </source>
</evidence>
<keyword evidence="2" id="KW-1185">Reference proteome</keyword>
<dbReference type="OrthoDB" id="285029at2"/>
<dbReference type="Proteomes" id="UP000005856">
    <property type="component" value="Unassembled WGS sequence"/>
</dbReference>
<dbReference type="EMBL" id="ABCP01000011">
    <property type="protein sequence ID" value="EDM47955.1"/>
    <property type="molecule type" value="Genomic_DNA"/>
</dbReference>
<name>A6F042_9GAMM</name>
<dbReference type="SUPFAM" id="SSF51182">
    <property type="entry name" value="RmlC-like cupins"/>
    <property type="match status" value="1"/>
</dbReference>
<proteinExistence type="predicted"/>
<dbReference type="STRING" id="443152.MDG893_15235"/>
<reference evidence="1 2" key="1">
    <citation type="submission" date="2007-06" db="EMBL/GenBank/DDBJ databases">
        <authorList>
            <person name="Green D."/>
            <person name="Ferriera S."/>
            <person name="Johnson J."/>
            <person name="Kravitz S."/>
            <person name="Beeson K."/>
            <person name="Sutton G."/>
            <person name="Rogers Y.-H."/>
            <person name="Friedman R."/>
            <person name="Frazier M."/>
            <person name="Venter J.C."/>
        </authorList>
    </citation>
    <scope>NUCLEOTIDE SEQUENCE [LARGE SCALE GENOMIC DNA]</scope>
    <source>
        <strain evidence="1 2">DG893</strain>
    </source>
</reference>
<dbReference type="InterPro" id="IPR014710">
    <property type="entry name" value="RmlC-like_jellyroll"/>
</dbReference>
<sequence>MTEPKRREQQMWSKLFSYDLWMEEQGIPIHRGYYIEDLRCIELGHWKQQNCQAAFVQLTGQEGVSSTRVIEIPPGGSLDSIRLAFDEICYPLDGRGLTSLWPEDGQAKQTFEWQAHSMFLLPRHHNYQLSNAHGDRPVRVLIYNYLPMAMSAVPDAEFFFNNPMAIDPPDLGQDFYSEAKMVKPKERPDGTVDSKRAYWYGNFFPDMRAWDKLEANIRRGAGGKSVFMQFPHTELSAHMSQFGAGMYKKAHRHGPGRAIVIPKGEGYSILWEEGKEKVVVPWHECSMFVPPDRWFHQHFNTGSEPARYLAMHPPVQFHGHADKMKDRAKDQIEYVDEDPWIREKFEAELAKNNTATVMPAEAYTDPDFDWAEFAKTNG</sequence>
<dbReference type="InterPro" id="IPR011051">
    <property type="entry name" value="RmlC_Cupin_sf"/>
</dbReference>
<protein>
    <recommendedName>
        <fullName evidence="3">Cupin domain-containing protein</fullName>
    </recommendedName>
</protein>
<comment type="caution">
    <text evidence="1">The sequence shown here is derived from an EMBL/GenBank/DDBJ whole genome shotgun (WGS) entry which is preliminary data.</text>
</comment>